<dbReference type="Gene3D" id="1.25.40.20">
    <property type="entry name" value="Ankyrin repeat-containing domain"/>
    <property type="match status" value="1"/>
</dbReference>
<evidence type="ECO:0000313" key="1">
    <source>
        <dbReference type="EMBL" id="CAG5125157.1"/>
    </source>
</evidence>
<dbReference type="InterPro" id="IPR002110">
    <property type="entry name" value="Ankyrin_rpt"/>
</dbReference>
<dbReference type="InterPro" id="IPR036770">
    <property type="entry name" value="Ankyrin_rpt-contain_sf"/>
</dbReference>
<dbReference type="OrthoDB" id="6160854at2759"/>
<keyword evidence="2" id="KW-1185">Reference proteome</keyword>
<dbReference type="Pfam" id="PF00023">
    <property type="entry name" value="Ank"/>
    <property type="match status" value="1"/>
</dbReference>
<proteinExistence type="predicted"/>
<sequence>MRTVFFVAVDSLISTSTCGMPGARMVYLLRNLGAQINRQNEDGNTPLMCYLKAGTPDCDIVEAFLRCNADFYIVNK</sequence>
<dbReference type="Proteomes" id="UP000678393">
    <property type="component" value="Unassembled WGS sequence"/>
</dbReference>
<dbReference type="EMBL" id="CAJHNH020001971">
    <property type="protein sequence ID" value="CAG5125157.1"/>
    <property type="molecule type" value="Genomic_DNA"/>
</dbReference>
<organism evidence="1 2">
    <name type="scientific">Candidula unifasciata</name>
    <dbReference type="NCBI Taxonomy" id="100452"/>
    <lineage>
        <taxon>Eukaryota</taxon>
        <taxon>Metazoa</taxon>
        <taxon>Spiralia</taxon>
        <taxon>Lophotrochozoa</taxon>
        <taxon>Mollusca</taxon>
        <taxon>Gastropoda</taxon>
        <taxon>Heterobranchia</taxon>
        <taxon>Euthyneura</taxon>
        <taxon>Panpulmonata</taxon>
        <taxon>Eupulmonata</taxon>
        <taxon>Stylommatophora</taxon>
        <taxon>Helicina</taxon>
        <taxon>Helicoidea</taxon>
        <taxon>Geomitridae</taxon>
        <taxon>Candidula</taxon>
    </lineage>
</organism>
<evidence type="ECO:0000313" key="2">
    <source>
        <dbReference type="Proteomes" id="UP000678393"/>
    </source>
</evidence>
<accession>A0A8S3Z6F9</accession>
<comment type="caution">
    <text evidence="1">The sequence shown here is derived from an EMBL/GenBank/DDBJ whole genome shotgun (WGS) entry which is preliminary data.</text>
</comment>
<dbReference type="AlphaFoldDB" id="A0A8S3Z6F9"/>
<gene>
    <name evidence="1" type="ORF">CUNI_LOCUS10715</name>
</gene>
<reference evidence="1" key="1">
    <citation type="submission" date="2021-04" db="EMBL/GenBank/DDBJ databases">
        <authorList>
            <consortium name="Molecular Ecology Group"/>
        </authorList>
    </citation>
    <scope>NUCLEOTIDE SEQUENCE</scope>
</reference>
<name>A0A8S3Z6F9_9EUPU</name>
<protein>
    <submittedName>
        <fullName evidence="1">Uncharacterized protein</fullName>
    </submittedName>
</protein>
<dbReference type="SUPFAM" id="SSF48403">
    <property type="entry name" value="Ankyrin repeat"/>
    <property type="match status" value="1"/>
</dbReference>
<feature type="non-terminal residue" evidence="1">
    <location>
        <position position="76"/>
    </location>
</feature>